<evidence type="ECO:0000313" key="3">
    <source>
        <dbReference type="Proteomes" id="UP001446871"/>
    </source>
</evidence>
<feature type="domain" description="Alcohol dehydrogenase-like C-terminal" evidence="1">
    <location>
        <begin position="150"/>
        <end position="263"/>
    </location>
</feature>
<gene>
    <name evidence="2" type="ORF">PG996_007861</name>
</gene>
<dbReference type="SUPFAM" id="SSF51735">
    <property type="entry name" value="NAD(P)-binding Rossmann-fold domains"/>
    <property type="match status" value="1"/>
</dbReference>
<dbReference type="EMBL" id="JAQQWM010000005">
    <property type="protein sequence ID" value="KAK8063209.1"/>
    <property type="molecule type" value="Genomic_DNA"/>
</dbReference>
<sequence length="396" mass="42051">MHAAQVLNWSEGPRYLSVDAPPAPTADELQLRVLAAGAHNVVRSRATGKHYSAKTLPHTLGMDCVARDEATGQLYYVSSLADSFGTFAEYINVSKKGRTLLVPLPEGADPVAVAGSVNPAFSSWMAITARTNDLPQDWTCLILGATSASGRLAVQAAKALGAKKVVGAARSEATLKTVEGLDDYIVFDAAEKDPQLLNAAGADVVLDYVYGDVAERFFTNFRNPGKPVQYVQIGVLSGKDGVALPSGILRSTDLTIRGAGGGSWGMGQLMKELPVLVPKLVGWPALPTTKVELKDSLIALSALMLLQPAAAIHANSVETRDSWSCDASRGIDISFTPAPEHRQLLVRFPTIALSVVPPAHGNPGGYSNVGCSAAVGFLDFANQRRFAIRQRHLARR</sequence>
<name>A0ABR1UW97_9PEZI</name>
<dbReference type="PANTHER" id="PTHR43677">
    <property type="entry name" value="SHORT-CHAIN DEHYDROGENASE/REDUCTASE"/>
    <property type="match status" value="1"/>
</dbReference>
<comment type="caution">
    <text evidence="2">The sequence shown here is derived from an EMBL/GenBank/DDBJ whole genome shotgun (WGS) entry which is preliminary data.</text>
</comment>
<dbReference type="Proteomes" id="UP001446871">
    <property type="component" value="Unassembled WGS sequence"/>
</dbReference>
<evidence type="ECO:0000313" key="2">
    <source>
        <dbReference type="EMBL" id="KAK8063209.1"/>
    </source>
</evidence>
<dbReference type="Gene3D" id="3.90.180.10">
    <property type="entry name" value="Medium-chain alcohol dehydrogenases, catalytic domain"/>
    <property type="match status" value="1"/>
</dbReference>
<dbReference type="Gene3D" id="3.40.50.720">
    <property type="entry name" value="NAD(P)-binding Rossmann-like Domain"/>
    <property type="match status" value="1"/>
</dbReference>
<accession>A0ABR1UW97</accession>
<dbReference type="InterPro" id="IPR051397">
    <property type="entry name" value="Zn-ADH-like_protein"/>
</dbReference>
<dbReference type="Pfam" id="PF00107">
    <property type="entry name" value="ADH_zinc_N"/>
    <property type="match status" value="1"/>
</dbReference>
<dbReference type="InterPro" id="IPR011032">
    <property type="entry name" value="GroES-like_sf"/>
</dbReference>
<dbReference type="PANTHER" id="PTHR43677:SF11">
    <property type="entry name" value="ZINC-CONTAINING ALCOHOL DEHYDROGENASE"/>
    <property type="match status" value="1"/>
</dbReference>
<keyword evidence="3" id="KW-1185">Reference proteome</keyword>
<protein>
    <submittedName>
        <fullName evidence="2">NADPH-dependent quinone reductase tdiC</fullName>
    </submittedName>
</protein>
<organism evidence="2 3">
    <name type="scientific">Apiospora saccharicola</name>
    <dbReference type="NCBI Taxonomy" id="335842"/>
    <lineage>
        <taxon>Eukaryota</taxon>
        <taxon>Fungi</taxon>
        <taxon>Dikarya</taxon>
        <taxon>Ascomycota</taxon>
        <taxon>Pezizomycotina</taxon>
        <taxon>Sordariomycetes</taxon>
        <taxon>Xylariomycetidae</taxon>
        <taxon>Amphisphaeriales</taxon>
        <taxon>Apiosporaceae</taxon>
        <taxon>Apiospora</taxon>
    </lineage>
</organism>
<evidence type="ECO:0000259" key="1">
    <source>
        <dbReference type="Pfam" id="PF00107"/>
    </source>
</evidence>
<dbReference type="InterPro" id="IPR036291">
    <property type="entry name" value="NAD(P)-bd_dom_sf"/>
</dbReference>
<proteinExistence type="predicted"/>
<reference evidence="2 3" key="1">
    <citation type="submission" date="2023-01" db="EMBL/GenBank/DDBJ databases">
        <title>Analysis of 21 Apiospora genomes using comparative genomics revels a genus with tremendous synthesis potential of carbohydrate active enzymes and secondary metabolites.</title>
        <authorList>
            <person name="Sorensen T."/>
        </authorList>
    </citation>
    <scope>NUCLEOTIDE SEQUENCE [LARGE SCALE GENOMIC DNA]</scope>
    <source>
        <strain evidence="2 3">CBS 83171</strain>
    </source>
</reference>
<dbReference type="SUPFAM" id="SSF50129">
    <property type="entry name" value="GroES-like"/>
    <property type="match status" value="1"/>
</dbReference>
<dbReference type="InterPro" id="IPR013149">
    <property type="entry name" value="ADH-like_C"/>
</dbReference>